<dbReference type="Pfam" id="PF00005">
    <property type="entry name" value="ABC_tran"/>
    <property type="match status" value="1"/>
</dbReference>
<evidence type="ECO:0000259" key="9">
    <source>
        <dbReference type="PROSITE" id="PS50929"/>
    </source>
</evidence>
<dbReference type="InterPro" id="IPR027417">
    <property type="entry name" value="P-loop_NTPase"/>
</dbReference>
<dbReference type="InterPro" id="IPR011527">
    <property type="entry name" value="ABC1_TM_dom"/>
</dbReference>
<dbReference type="InterPro" id="IPR003439">
    <property type="entry name" value="ABC_transporter-like_ATP-bd"/>
</dbReference>
<protein>
    <recommendedName>
        <fullName evidence="12">ABC transporter ATP-binding protein</fullName>
    </recommendedName>
</protein>
<feature type="transmembrane region" description="Helical" evidence="7">
    <location>
        <begin position="289"/>
        <end position="310"/>
    </location>
</feature>
<dbReference type="PROSITE" id="PS00211">
    <property type="entry name" value="ABC_TRANSPORTER_1"/>
    <property type="match status" value="1"/>
</dbReference>
<feature type="transmembrane region" description="Helical" evidence="7">
    <location>
        <begin position="37"/>
        <end position="64"/>
    </location>
</feature>
<dbReference type="PROSITE" id="PS50893">
    <property type="entry name" value="ABC_TRANSPORTER_2"/>
    <property type="match status" value="1"/>
</dbReference>
<evidence type="ECO:0000256" key="1">
    <source>
        <dbReference type="ARBA" id="ARBA00004651"/>
    </source>
</evidence>
<feature type="domain" description="ABC transmembrane type-1" evidence="9">
    <location>
        <begin position="39"/>
        <end position="318"/>
    </location>
</feature>
<keyword evidence="5 7" id="KW-1133">Transmembrane helix</keyword>
<keyword evidence="6 7" id="KW-0472">Membrane</keyword>
<reference evidence="10" key="1">
    <citation type="submission" date="2022-03" db="EMBL/GenBank/DDBJ databases">
        <authorList>
            <person name="Leyn A S."/>
        </authorList>
    </citation>
    <scope>NUCLEOTIDE SEQUENCE</scope>
    <source>
        <strain evidence="10">Streptomyces globisporus 4-3</strain>
    </source>
</reference>
<feature type="transmembrane region" description="Helical" evidence="7">
    <location>
        <begin position="161"/>
        <end position="189"/>
    </location>
</feature>
<evidence type="ECO:0000259" key="8">
    <source>
        <dbReference type="PROSITE" id="PS50893"/>
    </source>
</evidence>
<name>A0ABM9GX11_STRGL</name>
<dbReference type="PANTHER" id="PTHR43394">
    <property type="entry name" value="ATP-DEPENDENT PERMEASE MDL1, MITOCHONDRIAL"/>
    <property type="match status" value="1"/>
</dbReference>
<dbReference type="SUPFAM" id="SSF52540">
    <property type="entry name" value="P-loop containing nucleoside triphosphate hydrolases"/>
    <property type="match status" value="1"/>
</dbReference>
<gene>
    <name evidence="10" type="ORF">SGL43_03119</name>
</gene>
<organism evidence="10 11">
    <name type="scientific">Streptomyces globisporus</name>
    <dbReference type="NCBI Taxonomy" id="1908"/>
    <lineage>
        <taxon>Bacteria</taxon>
        <taxon>Bacillati</taxon>
        <taxon>Actinomycetota</taxon>
        <taxon>Actinomycetes</taxon>
        <taxon>Kitasatosporales</taxon>
        <taxon>Streptomycetaceae</taxon>
        <taxon>Streptomyces</taxon>
    </lineage>
</organism>
<evidence type="ECO:0000256" key="4">
    <source>
        <dbReference type="ARBA" id="ARBA00022840"/>
    </source>
</evidence>
<dbReference type="Gene3D" id="1.20.1560.10">
    <property type="entry name" value="ABC transporter type 1, transmembrane domain"/>
    <property type="match status" value="1"/>
</dbReference>
<dbReference type="CDD" id="cd18551">
    <property type="entry name" value="ABC_6TM_LmrA_like"/>
    <property type="match status" value="1"/>
</dbReference>
<evidence type="ECO:0008006" key="12">
    <source>
        <dbReference type="Google" id="ProtNLM"/>
    </source>
</evidence>
<feature type="domain" description="ABC transporter" evidence="8">
    <location>
        <begin position="352"/>
        <end position="586"/>
    </location>
</feature>
<evidence type="ECO:0000256" key="6">
    <source>
        <dbReference type="ARBA" id="ARBA00023136"/>
    </source>
</evidence>
<evidence type="ECO:0000256" key="2">
    <source>
        <dbReference type="ARBA" id="ARBA00022692"/>
    </source>
</evidence>
<dbReference type="EMBL" id="CAKXYP010000008">
    <property type="protein sequence ID" value="CAH9416096.1"/>
    <property type="molecule type" value="Genomic_DNA"/>
</dbReference>
<dbReference type="Proteomes" id="UP001154015">
    <property type="component" value="Unassembled WGS sequence"/>
</dbReference>
<comment type="subcellular location">
    <subcellularLocation>
        <location evidence="1">Cell membrane</location>
        <topology evidence="1">Multi-pass membrane protein</topology>
    </subcellularLocation>
</comment>
<evidence type="ECO:0000313" key="10">
    <source>
        <dbReference type="EMBL" id="CAH9416096.1"/>
    </source>
</evidence>
<evidence type="ECO:0000256" key="3">
    <source>
        <dbReference type="ARBA" id="ARBA00022741"/>
    </source>
</evidence>
<dbReference type="InterPro" id="IPR003593">
    <property type="entry name" value="AAA+_ATPase"/>
</dbReference>
<sequence>MEEDRTTGVNTPDAEQSPAERPALRALLSYARPHRGILLTVLALTLAGSAAGLAQPLVIQSVLAKLMTGEGLREDILLLTGLLLASIGLTWLQSWLSERTAERVVLQVRRGLIARLIRLRTAELDRTEPGGLTTRVTSDSTLVQHAATGGLIQLVDGSIHLLATIVLMGIVSLPLLGITSAVLVVVGIAMGVVMPRIKRVTTEAQTSVGEIGAALDRSLGAARTVKANGGEAKETERATEAATRAYRAGLKGARYHALIAVLAGLIVQASFLAVIGFGGALVAMGTLELAALIGFLLYLFNLGGPVLSLVGGTTALQQGLGALARIEEVRSMAAEDDVDGTPPAPSGPPPAVTVDGLTFGYEGRTPVLHGTSFVAPAGKVTAIVGPSGSGKTTVFSLIQRFYDTEGGRILLDDTDIRSLGRAELRRRIAYVEQDSPMLAGTLRENLLYSAPDASDEAVADVLRRTLLDGFVASLPDGLDTAVGARGLALSGGERQRLAIARALLRRPQVLLLDEVTAHLDGLSETALRRTVEEAARNCTVLLIAHRLSTVTTADRLVLFENGRVSDHGRHEELLERSALYQDLTATQLTAGPAVATAGAH</sequence>
<dbReference type="InterPro" id="IPR039421">
    <property type="entry name" value="Type_1_exporter"/>
</dbReference>
<dbReference type="Pfam" id="PF00664">
    <property type="entry name" value="ABC_membrane"/>
    <property type="match status" value="1"/>
</dbReference>
<dbReference type="InterPro" id="IPR017871">
    <property type="entry name" value="ABC_transporter-like_CS"/>
</dbReference>
<dbReference type="SUPFAM" id="SSF90123">
    <property type="entry name" value="ABC transporter transmembrane region"/>
    <property type="match status" value="1"/>
</dbReference>
<comment type="caution">
    <text evidence="10">The sequence shown here is derived from an EMBL/GenBank/DDBJ whole genome shotgun (WGS) entry which is preliminary data.</text>
</comment>
<evidence type="ECO:0000313" key="11">
    <source>
        <dbReference type="Proteomes" id="UP001154015"/>
    </source>
</evidence>
<dbReference type="SMART" id="SM00382">
    <property type="entry name" value="AAA"/>
    <property type="match status" value="1"/>
</dbReference>
<keyword evidence="2 7" id="KW-0812">Transmembrane</keyword>
<keyword evidence="3" id="KW-0547">Nucleotide-binding</keyword>
<feature type="transmembrane region" description="Helical" evidence="7">
    <location>
        <begin position="257"/>
        <end position="283"/>
    </location>
</feature>
<dbReference type="Gene3D" id="3.40.50.300">
    <property type="entry name" value="P-loop containing nucleotide triphosphate hydrolases"/>
    <property type="match status" value="1"/>
</dbReference>
<accession>A0ABM9GX11</accession>
<proteinExistence type="predicted"/>
<dbReference type="InterPro" id="IPR036640">
    <property type="entry name" value="ABC1_TM_sf"/>
</dbReference>
<evidence type="ECO:0000256" key="5">
    <source>
        <dbReference type="ARBA" id="ARBA00022989"/>
    </source>
</evidence>
<keyword evidence="11" id="KW-1185">Reference proteome</keyword>
<evidence type="ECO:0000256" key="7">
    <source>
        <dbReference type="SAM" id="Phobius"/>
    </source>
</evidence>
<keyword evidence="4" id="KW-0067">ATP-binding</keyword>
<dbReference type="PANTHER" id="PTHR43394:SF1">
    <property type="entry name" value="ATP-BINDING CASSETTE SUB-FAMILY B MEMBER 10, MITOCHONDRIAL"/>
    <property type="match status" value="1"/>
</dbReference>
<dbReference type="PROSITE" id="PS50929">
    <property type="entry name" value="ABC_TM1F"/>
    <property type="match status" value="1"/>
</dbReference>